<dbReference type="Pfam" id="PF07687">
    <property type="entry name" value="M20_dimer"/>
    <property type="match status" value="1"/>
</dbReference>
<keyword evidence="1" id="KW-0378">Hydrolase</keyword>
<dbReference type="InterPro" id="IPR036264">
    <property type="entry name" value="Bact_exopeptidase_dim_dom"/>
</dbReference>
<evidence type="ECO:0000259" key="2">
    <source>
        <dbReference type="Pfam" id="PF07687"/>
    </source>
</evidence>
<dbReference type="PANTHER" id="PTHR11014">
    <property type="entry name" value="PEPTIDASE M20 FAMILY MEMBER"/>
    <property type="match status" value="1"/>
</dbReference>
<dbReference type="Pfam" id="PF01546">
    <property type="entry name" value="Peptidase_M20"/>
    <property type="match status" value="1"/>
</dbReference>
<keyword evidence="4" id="KW-1185">Reference proteome</keyword>
<dbReference type="PANTHER" id="PTHR11014:SF63">
    <property type="entry name" value="METALLOPEPTIDASE, PUTATIVE (AFU_ORTHOLOGUE AFUA_6G09600)-RELATED"/>
    <property type="match status" value="1"/>
</dbReference>
<protein>
    <submittedName>
        <fullName evidence="3">Amidohydrolase</fullName>
    </submittedName>
</protein>
<dbReference type="SUPFAM" id="SSF53187">
    <property type="entry name" value="Zn-dependent exopeptidases"/>
    <property type="match status" value="1"/>
</dbReference>
<dbReference type="EMBL" id="SSNY01000008">
    <property type="protein sequence ID" value="THF56442.1"/>
    <property type="molecule type" value="Genomic_DNA"/>
</dbReference>
<dbReference type="CDD" id="cd05666">
    <property type="entry name" value="M20_Acy1-like"/>
    <property type="match status" value="1"/>
</dbReference>
<dbReference type="InterPro" id="IPR017439">
    <property type="entry name" value="Amidohydrolase"/>
</dbReference>
<reference evidence="3 4" key="1">
    <citation type="submission" date="2019-04" db="EMBL/GenBank/DDBJ databases">
        <title>Mesorhizobium composti sp. nov., isolated from compost.</title>
        <authorList>
            <person name="Lin S.-Y."/>
            <person name="Hameed A."/>
            <person name="Hsieh Y.-T."/>
            <person name="Young C.-C."/>
        </authorList>
    </citation>
    <scope>NUCLEOTIDE SEQUENCE [LARGE SCALE GENOMIC DNA]</scope>
    <source>
        <strain evidence="3 4">CC-YTH430</strain>
    </source>
</reference>
<dbReference type="Proteomes" id="UP000306441">
    <property type="component" value="Unassembled WGS sequence"/>
</dbReference>
<gene>
    <name evidence="3" type="ORF">E6C48_15005</name>
</gene>
<dbReference type="SUPFAM" id="SSF55031">
    <property type="entry name" value="Bacterial exopeptidase dimerisation domain"/>
    <property type="match status" value="1"/>
</dbReference>
<evidence type="ECO:0000313" key="3">
    <source>
        <dbReference type="EMBL" id="THF56442.1"/>
    </source>
</evidence>
<accession>A0ABY2Q7Q9</accession>
<dbReference type="NCBIfam" id="TIGR01891">
    <property type="entry name" value="amidohydrolases"/>
    <property type="match status" value="1"/>
</dbReference>
<evidence type="ECO:0000256" key="1">
    <source>
        <dbReference type="ARBA" id="ARBA00022801"/>
    </source>
</evidence>
<dbReference type="Gene3D" id="3.30.70.360">
    <property type="match status" value="1"/>
</dbReference>
<proteinExistence type="predicted"/>
<dbReference type="Gene3D" id="3.40.630.10">
    <property type="entry name" value="Zn peptidases"/>
    <property type="match status" value="1"/>
</dbReference>
<name>A0ABY2Q7Q9_9HYPH</name>
<dbReference type="RefSeq" id="WP_136358586.1">
    <property type="nucleotide sequence ID" value="NZ_SSNY01000008.1"/>
</dbReference>
<feature type="domain" description="Peptidase M20 dimerisation" evidence="2">
    <location>
        <begin position="187"/>
        <end position="278"/>
    </location>
</feature>
<dbReference type="InterPro" id="IPR011650">
    <property type="entry name" value="Peptidase_M20_dimer"/>
</dbReference>
<organism evidence="3 4">
    <name type="scientific">Ollibium composti</name>
    <dbReference type="NCBI Taxonomy" id="2675109"/>
    <lineage>
        <taxon>Bacteria</taxon>
        <taxon>Pseudomonadati</taxon>
        <taxon>Pseudomonadota</taxon>
        <taxon>Alphaproteobacteria</taxon>
        <taxon>Hyphomicrobiales</taxon>
        <taxon>Phyllobacteriaceae</taxon>
        <taxon>Ollibium</taxon>
    </lineage>
</organism>
<dbReference type="InterPro" id="IPR002933">
    <property type="entry name" value="Peptidase_M20"/>
</dbReference>
<dbReference type="PIRSF" id="PIRSF005962">
    <property type="entry name" value="Pept_M20D_amidohydro"/>
    <property type="match status" value="1"/>
</dbReference>
<comment type="caution">
    <text evidence="3">The sequence shown here is derived from an EMBL/GenBank/DDBJ whole genome shotgun (WGS) entry which is preliminary data.</text>
</comment>
<evidence type="ECO:0000313" key="4">
    <source>
        <dbReference type="Proteomes" id="UP000306441"/>
    </source>
</evidence>
<sequence>METAQAFFSRRKEAHAGWRRHLHQRPEVAFQEHDTAEFLARHLHDMGLKVDTGIAGTGIVATLEGNAPGASVGLRADMDALPIREESALPYRSGRDGVSHACGHDGHMTMLLAAAEYLSGARDFLGTVRFIFQPAEEAEGGGRRMVEEGLFERWPVDAVFGLHNWPGLPLGTFAARPGPVMAAMDLFTITIEARGVHAALPHLGTDAIVAAGALVSSMQSIVSRTVSALQPAVVSLTQIHGGNSLNALPGEVVLQGTVRALSDDTRAMVQHRLRRIADGISVAHDVKISLAFEPRYPVTVNAVDPAARATEVAASIWGDEKVLRDYEPSMASEDFAFMLNAKTGCYAWIGNGNDTPLHNPSFDFNDELLPLGALYWVTLARSWSQTGTGRSGA</sequence>